<protein>
    <submittedName>
        <fullName evidence="3">Uncharacterized protein</fullName>
    </submittedName>
</protein>
<evidence type="ECO:0000256" key="2">
    <source>
        <dbReference type="SAM" id="SignalP"/>
    </source>
</evidence>
<feature type="non-terminal residue" evidence="3">
    <location>
        <position position="139"/>
    </location>
</feature>
<feature type="chain" id="PRO_5005584026" evidence="2">
    <location>
        <begin position="19"/>
        <end position="139"/>
    </location>
</feature>
<feature type="signal peptide" evidence="2">
    <location>
        <begin position="1"/>
        <end position="18"/>
    </location>
</feature>
<dbReference type="EMBL" id="KQ417040">
    <property type="protein sequence ID" value="KOF94062.1"/>
    <property type="molecule type" value="Genomic_DNA"/>
</dbReference>
<feature type="compositionally biased region" description="Basic and acidic residues" evidence="1">
    <location>
        <begin position="72"/>
        <end position="86"/>
    </location>
</feature>
<keyword evidence="2" id="KW-0732">Signal</keyword>
<proteinExistence type="predicted"/>
<feature type="region of interest" description="Disordered" evidence="1">
    <location>
        <begin position="48"/>
        <end position="113"/>
    </location>
</feature>
<gene>
    <name evidence="3" type="ORF">OCBIM_22002834mg</name>
</gene>
<evidence type="ECO:0000313" key="3">
    <source>
        <dbReference type="EMBL" id="KOF94062.1"/>
    </source>
</evidence>
<sequence length="139" mass="15795">MTFRIPISATTFVTLISAYAPTLDTTDNDMDKEWSTLRKTITAVAENTLGYSKRRHQKKSDDNDQEINQLIDAKRQARLSHEQDPRSRHKKATKEFLGPVRSSPGSLQSVDSNIILTNPPDILQRSRKHFSSLLNQDSN</sequence>
<name>A0A0L8HXX0_OCTBM</name>
<feature type="compositionally biased region" description="Polar residues" evidence="1">
    <location>
        <begin position="103"/>
        <end position="113"/>
    </location>
</feature>
<reference evidence="3" key="1">
    <citation type="submission" date="2015-07" db="EMBL/GenBank/DDBJ databases">
        <title>MeaNS - Measles Nucleotide Surveillance Program.</title>
        <authorList>
            <person name="Tran T."/>
            <person name="Druce J."/>
        </authorList>
    </citation>
    <scope>NUCLEOTIDE SEQUENCE</scope>
    <source>
        <strain evidence="3">UCB-OBI-ISO-001</strain>
        <tissue evidence="3">Gonad</tissue>
    </source>
</reference>
<organism evidence="3">
    <name type="scientific">Octopus bimaculoides</name>
    <name type="common">California two-spotted octopus</name>
    <dbReference type="NCBI Taxonomy" id="37653"/>
    <lineage>
        <taxon>Eukaryota</taxon>
        <taxon>Metazoa</taxon>
        <taxon>Spiralia</taxon>
        <taxon>Lophotrochozoa</taxon>
        <taxon>Mollusca</taxon>
        <taxon>Cephalopoda</taxon>
        <taxon>Coleoidea</taxon>
        <taxon>Octopodiformes</taxon>
        <taxon>Octopoda</taxon>
        <taxon>Incirrata</taxon>
        <taxon>Octopodidae</taxon>
        <taxon>Octopus</taxon>
    </lineage>
</organism>
<evidence type="ECO:0000256" key="1">
    <source>
        <dbReference type="SAM" id="MobiDB-lite"/>
    </source>
</evidence>
<accession>A0A0L8HXX0</accession>
<dbReference type="AlphaFoldDB" id="A0A0L8HXX0"/>